<proteinExistence type="predicted"/>
<keyword evidence="2" id="KW-1185">Reference proteome</keyword>
<protein>
    <submittedName>
        <fullName evidence="1">Uncharacterized protein</fullName>
    </submittedName>
</protein>
<dbReference type="GeneID" id="89950066"/>
<evidence type="ECO:0000313" key="1">
    <source>
        <dbReference type="EMBL" id="KAK4510208.1"/>
    </source>
</evidence>
<dbReference type="Proteomes" id="UP001304243">
    <property type="component" value="Unassembled WGS sequence"/>
</dbReference>
<comment type="caution">
    <text evidence="1">The sequence shown here is derived from an EMBL/GenBank/DDBJ whole genome shotgun (WGS) entry which is preliminary data.</text>
</comment>
<accession>A0AAN7D4Y1</accession>
<organism evidence="1 2">
    <name type="scientific">Mucor velutinosus</name>
    <dbReference type="NCBI Taxonomy" id="708070"/>
    <lineage>
        <taxon>Eukaryota</taxon>
        <taxon>Fungi</taxon>
        <taxon>Fungi incertae sedis</taxon>
        <taxon>Mucoromycota</taxon>
        <taxon>Mucoromycotina</taxon>
        <taxon>Mucoromycetes</taxon>
        <taxon>Mucorales</taxon>
        <taxon>Mucorineae</taxon>
        <taxon>Mucoraceae</taxon>
        <taxon>Mucor</taxon>
    </lineage>
</organism>
<dbReference type="EMBL" id="JASEJX010000034">
    <property type="protein sequence ID" value="KAK4510208.1"/>
    <property type="molecule type" value="Genomic_DNA"/>
</dbReference>
<dbReference type="AlphaFoldDB" id="A0AAN7D4Y1"/>
<evidence type="ECO:0000313" key="2">
    <source>
        <dbReference type="Proteomes" id="UP001304243"/>
    </source>
</evidence>
<sequence length="239" mass="27266">MGDLIPLHVKRNRSMKPATSQRCVAPWSEFLDDNKNGMKTVTELWWDIGKDNYTFRSGEDSKVQGKLPFRDADMSLCQDPMWKDYGQKHRRQARSLPTSCESLSTTSSPWRQYVRADSASKNDFSFNNSGNPWATQEYVKTGSLYILRRMNPINDFWVRPEACCEALKGMITEADLEPHAPEDDEPQTSFWSQFQASVASSSRTATLSAVLSTISEQDEDKEYINEYESNNIVVAPPQQ</sequence>
<reference evidence="1 2" key="1">
    <citation type="submission" date="2022-11" db="EMBL/GenBank/DDBJ databases">
        <title>Mucor velutinosus strain NIH1002 WGS.</title>
        <authorList>
            <person name="Subramanian P."/>
            <person name="Mullikin J.C."/>
            <person name="Segre J.A."/>
            <person name="Zelazny A.M."/>
        </authorList>
    </citation>
    <scope>NUCLEOTIDE SEQUENCE [LARGE SCALE GENOMIC DNA]</scope>
    <source>
        <strain evidence="1 2">NIH1002</strain>
    </source>
</reference>
<gene>
    <name evidence="1" type="ORF">ATC70_006380</name>
</gene>
<dbReference type="RefSeq" id="XP_064676874.1">
    <property type="nucleotide sequence ID" value="XM_064825656.1"/>
</dbReference>
<name>A0AAN7D4Y1_9FUNG</name>